<organism evidence="1 2">
    <name type="scientific">Flavobacterium pallidum</name>
    <dbReference type="NCBI Taxonomy" id="2172098"/>
    <lineage>
        <taxon>Bacteria</taxon>
        <taxon>Pseudomonadati</taxon>
        <taxon>Bacteroidota</taxon>
        <taxon>Flavobacteriia</taxon>
        <taxon>Flavobacteriales</taxon>
        <taxon>Flavobacteriaceae</taxon>
        <taxon>Flavobacterium</taxon>
    </lineage>
</organism>
<keyword evidence="1" id="KW-0808">Transferase</keyword>
<dbReference type="Proteomes" id="UP000244937">
    <property type="component" value="Chromosome"/>
</dbReference>
<dbReference type="Gene3D" id="3.40.50.2000">
    <property type="entry name" value="Glycogen Phosphorylase B"/>
    <property type="match status" value="1"/>
</dbReference>
<gene>
    <name evidence="1" type="ORF">HYN49_04645</name>
</gene>
<dbReference type="CDD" id="cd03801">
    <property type="entry name" value="GT4_PimA-like"/>
    <property type="match status" value="1"/>
</dbReference>
<dbReference type="PANTHER" id="PTHR12526">
    <property type="entry name" value="GLYCOSYLTRANSFERASE"/>
    <property type="match status" value="1"/>
</dbReference>
<accession>A0A2S1SFT4</accession>
<dbReference type="SUPFAM" id="SSF53756">
    <property type="entry name" value="UDP-Glycosyltransferase/glycogen phosphorylase"/>
    <property type="match status" value="1"/>
</dbReference>
<evidence type="ECO:0000313" key="2">
    <source>
        <dbReference type="Proteomes" id="UP000244937"/>
    </source>
</evidence>
<keyword evidence="2" id="KW-1185">Reference proteome</keyword>
<dbReference type="Gene3D" id="3.40.50.11930">
    <property type="match status" value="1"/>
</dbReference>
<dbReference type="OrthoDB" id="9801609at2"/>
<dbReference type="KEGG" id="fpal:HYN49_04645"/>
<proteinExistence type="predicted"/>
<reference evidence="1 2" key="1">
    <citation type="submission" date="2018-05" db="EMBL/GenBank/DDBJ databases">
        <title>Genome sequencing of Flavobacterium sp. HYN0049.</title>
        <authorList>
            <person name="Yi H."/>
            <person name="Baek C."/>
        </authorList>
    </citation>
    <scope>NUCLEOTIDE SEQUENCE [LARGE SCALE GENOMIC DNA]</scope>
    <source>
        <strain evidence="1 2">HYN0049</strain>
    </source>
</reference>
<evidence type="ECO:0000313" key="1">
    <source>
        <dbReference type="EMBL" id="AWI25239.1"/>
    </source>
</evidence>
<dbReference type="EMBL" id="CP029187">
    <property type="protein sequence ID" value="AWI25239.1"/>
    <property type="molecule type" value="Genomic_DNA"/>
</dbReference>
<protein>
    <submittedName>
        <fullName evidence="1">Glycosyl transferase family 1</fullName>
    </submittedName>
</protein>
<dbReference type="Pfam" id="PF13692">
    <property type="entry name" value="Glyco_trans_1_4"/>
    <property type="match status" value="1"/>
</dbReference>
<dbReference type="GO" id="GO:0016740">
    <property type="term" value="F:transferase activity"/>
    <property type="evidence" value="ECO:0007669"/>
    <property type="project" value="UniProtKB-KW"/>
</dbReference>
<sequence>MMSHCDILAIGWAENNSGFSRVFNSIFKRICDDFRIVHFGINYRGEKLVRSWIVEPNTVRGDIFGEEQLERLILKYRPKVVFICHDYWLYQTHREILKKYGIPTIHYCPVDFMLEDDHRVKTFAGIDKVVFYNQSGLDTFWKELAYNAVDESGFNIEIIPHGVDTGVFYPLPATRAEIREKLFPDRPELRDAFIILNANKNMDRKRIDLTMAAFARFLETNPANAWLYLHMSAIDLGSDLRRQIKALGIDGHVLFTGNFEEKPAVSDATLNLIYNACDVGVNTCQGEGWGLVAFEHAATGKCQIVPDHTACRELWHGIAITVPVDETYVVDVESLAGIFSDLFTDSDLLSEKSNACFQCSRDNALSWDVIADQWRNLFSGYCKPGKQA</sequence>
<dbReference type="AlphaFoldDB" id="A0A2S1SFT4"/>
<name>A0A2S1SFT4_9FLAO</name>
<dbReference type="RefSeq" id="WP_108903033.1">
    <property type="nucleotide sequence ID" value="NZ_CP029187.1"/>
</dbReference>